<gene>
    <name evidence="1" type="ORF">LAUMK136_03378</name>
</gene>
<name>A0A498Q4H8_9MYCO</name>
<evidence type="ECO:0000313" key="2">
    <source>
        <dbReference type="Proteomes" id="UP000273307"/>
    </source>
</evidence>
<sequence>MRRAGAYPAPFLRLANVESTALLCGDEQRAIYQYDASKLVCGGGIVTAFPAGALSRSPGHFKLTRSALGAVNCREYVATFGRPGDSMPNLYQNRPDN</sequence>
<keyword evidence="2" id="KW-1185">Reference proteome</keyword>
<proteinExistence type="predicted"/>
<protein>
    <submittedName>
        <fullName evidence="1">Uncharacterized protein</fullName>
    </submittedName>
</protein>
<evidence type="ECO:0000313" key="1">
    <source>
        <dbReference type="EMBL" id="VBA40201.1"/>
    </source>
</evidence>
<dbReference type="AlphaFoldDB" id="A0A498Q4H8"/>
<dbReference type="Proteomes" id="UP000273307">
    <property type="component" value="Unassembled WGS sequence"/>
</dbReference>
<dbReference type="EMBL" id="UPHP01000086">
    <property type="protein sequence ID" value="VBA40201.1"/>
    <property type="molecule type" value="Genomic_DNA"/>
</dbReference>
<accession>A0A498Q4H8</accession>
<organism evidence="1 2">
    <name type="scientific">Mycobacterium attenuatum</name>
    <dbReference type="NCBI Taxonomy" id="2341086"/>
    <lineage>
        <taxon>Bacteria</taxon>
        <taxon>Bacillati</taxon>
        <taxon>Actinomycetota</taxon>
        <taxon>Actinomycetes</taxon>
        <taxon>Mycobacteriales</taxon>
        <taxon>Mycobacteriaceae</taxon>
        <taxon>Mycobacterium</taxon>
    </lineage>
</organism>
<reference evidence="1 2" key="1">
    <citation type="submission" date="2018-09" db="EMBL/GenBank/DDBJ databases">
        <authorList>
            <person name="Tagini F."/>
        </authorList>
    </citation>
    <scope>NUCLEOTIDE SEQUENCE [LARGE SCALE GENOMIC DNA]</scope>
    <source>
        <strain evidence="1 2">MK136</strain>
    </source>
</reference>